<dbReference type="InterPro" id="IPR001763">
    <property type="entry name" value="Rhodanese-like_dom"/>
</dbReference>
<keyword evidence="1" id="KW-0472">Membrane</keyword>
<reference evidence="4" key="1">
    <citation type="journal article" date="2019" name="Int. J. Syst. Evol. Microbiol.">
        <title>The Global Catalogue of Microorganisms (GCM) 10K type strain sequencing project: providing services to taxonomists for standard genome sequencing and annotation.</title>
        <authorList>
            <consortium name="The Broad Institute Genomics Platform"/>
            <consortium name="The Broad Institute Genome Sequencing Center for Infectious Disease"/>
            <person name="Wu L."/>
            <person name="Ma J."/>
        </authorList>
    </citation>
    <scope>NUCLEOTIDE SEQUENCE [LARGE SCALE GENOMIC DNA]</scope>
    <source>
        <strain evidence="4">CGMCC 1.15959</strain>
    </source>
</reference>
<feature type="domain" description="Rhodanese" evidence="2">
    <location>
        <begin position="15"/>
        <end position="99"/>
    </location>
</feature>
<dbReference type="PANTHER" id="PTHR44086">
    <property type="entry name" value="THIOSULFATE SULFURTRANSFERASE RDL2, MITOCHONDRIAL-RELATED"/>
    <property type="match status" value="1"/>
</dbReference>
<accession>A0ABQ1SDB1</accession>
<dbReference type="Gene3D" id="3.40.250.10">
    <property type="entry name" value="Rhodanese-like domain"/>
    <property type="match status" value="1"/>
</dbReference>
<dbReference type="SMART" id="SM00450">
    <property type="entry name" value="RHOD"/>
    <property type="match status" value="1"/>
</dbReference>
<proteinExistence type="predicted"/>
<keyword evidence="1" id="KW-0812">Transmembrane</keyword>
<dbReference type="RefSeq" id="WP_188645187.1">
    <property type="nucleotide sequence ID" value="NZ_BMKL01000001.1"/>
</dbReference>
<gene>
    <name evidence="3" type="ORF">GCM10011515_22120</name>
</gene>
<dbReference type="Gene3D" id="6.10.140.1340">
    <property type="match status" value="1"/>
</dbReference>
<dbReference type="Proteomes" id="UP000619041">
    <property type="component" value="Unassembled WGS sequence"/>
</dbReference>
<dbReference type="Pfam" id="PF11127">
    <property type="entry name" value="YgaP-like_TM"/>
    <property type="match status" value="1"/>
</dbReference>
<keyword evidence="1" id="KW-1133">Transmembrane helix</keyword>
<protein>
    <submittedName>
        <fullName evidence="3">Membrane protein</fullName>
    </submittedName>
</protein>
<keyword evidence="4" id="KW-1185">Reference proteome</keyword>
<organism evidence="3 4">
    <name type="scientific">Tsuneonella deserti</name>
    <dbReference type="NCBI Taxonomy" id="2035528"/>
    <lineage>
        <taxon>Bacteria</taxon>
        <taxon>Pseudomonadati</taxon>
        <taxon>Pseudomonadota</taxon>
        <taxon>Alphaproteobacteria</taxon>
        <taxon>Sphingomonadales</taxon>
        <taxon>Erythrobacteraceae</taxon>
        <taxon>Tsuneonella</taxon>
    </lineage>
</organism>
<evidence type="ECO:0000313" key="4">
    <source>
        <dbReference type="Proteomes" id="UP000619041"/>
    </source>
</evidence>
<dbReference type="InterPro" id="IPR021309">
    <property type="entry name" value="YgaP-like_TM"/>
</dbReference>
<feature type="transmembrane region" description="Helical" evidence="1">
    <location>
        <begin position="140"/>
        <end position="160"/>
    </location>
</feature>
<dbReference type="Pfam" id="PF00581">
    <property type="entry name" value="Rhodanese"/>
    <property type="match status" value="1"/>
</dbReference>
<evidence type="ECO:0000256" key="1">
    <source>
        <dbReference type="SAM" id="Phobius"/>
    </source>
</evidence>
<dbReference type="PROSITE" id="PS50206">
    <property type="entry name" value="RHODANESE_3"/>
    <property type="match status" value="1"/>
</dbReference>
<dbReference type="SUPFAM" id="SSF52821">
    <property type="entry name" value="Rhodanese/Cell cycle control phosphatase"/>
    <property type="match status" value="1"/>
</dbReference>
<comment type="caution">
    <text evidence="3">The sequence shown here is derived from an EMBL/GenBank/DDBJ whole genome shotgun (WGS) entry which is preliminary data.</text>
</comment>
<dbReference type="PANTHER" id="PTHR44086:SF10">
    <property type="entry name" value="THIOSULFATE SULFURTRANSFERASE_RHODANESE-LIKE DOMAIN-CONTAINING PROTEIN 3"/>
    <property type="match status" value="1"/>
</dbReference>
<sequence length="172" mass="18040">MTLPTVSPAEASRLARAGGRIVDVRSPDEFARVRIPGADNRPLDSLSKIEAPGPIVFHCRSGMRTSANAARLAACCDGEAYVLDGGIDAWRKAGLAVEEDKGAPLEIMRQVQIVAGSLVLVGVLLGFTVAPAWFALSGFVGAGLTFAGVSGWCGMARLLALMPWNHRQPVAS</sequence>
<evidence type="ECO:0000259" key="2">
    <source>
        <dbReference type="PROSITE" id="PS50206"/>
    </source>
</evidence>
<name>A0ABQ1SDB1_9SPHN</name>
<dbReference type="InterPro" id="IPR036873">
    <property type="entry name" value="Rhodanese-like_dom_sf"/>
</dbReference>
<dbReference type="EMBL" id="BMKL01000001">
    <property type="protein sequence ID" value="GGE02026.1"/>
    <property type="molecule type" value="Genomic_DNA"/>
</dbReference>
<feature type="transmembrane region" description="Helical" evidence="1">
    <location>
        <begin position="113"/>
        <end position="134"/>
    </location>
</feature>
<evidence type="ECO:0000313" key="3">
    <source>
        <dbReference type="EMBL" id="GGE02026.1"/>
    </source>
</evidence>